<feature type="region of interest" description="Disordered" evidence="5">
    <location>
        <begin position="95"/>
        <end position="114"/>
    </location>
</feature>
<evidence type="ECO:0000313" key="9">
    <source>
        <dbReference type="Proteomes" id="UP001614394"/>
    </source>
</evidence>
<dbReference type="EMBL" id="JBITYG010000003">
    <property type="protein sequence ID" value="MFI9101110.1"/>
    <property type="molecule type" value="Genomic_DNA"/>
</dbReference>
<sequence>MRHTRHRINGIKGITRAATALCVVALSGWSAMSTAQATPSARSAPSAPVRAAAAAGTCDVLAPGASAVAEKAVRAACGQIGVWYSWGGGHGAQPGATYGQVDPSDPASNHDPERRGFDCSGLVRFAYAQATGQDILNGTSRSQFNTPHASARFNAGQGTAPLRPGDLLAYGNGGAIHHIAVYLGAGKMVEARQSGTHVMVSDARVGGDYAGAVRIDGAAAPGGGFSTWGTDVWTHADASTTSARVYKFAGPTSVKISCQKHAQSVTAEGFTNDAWSYLPDYRAWITNIYIKGPAWLDGVPTCP</sequence>
<dbReference type="RefSeq" id="WP_399647221.1">
    <property type="nucleotide sequence ID" value="NZ_JBITYG010000003.1"/>
</dbReference>
<comment type="caution">
    <text evidence="8">The sequence shown here is derived from an EMBL/GenBank/DDBJ whole genome shotgun (WGS) entry which is preliminary data.</text>
</comment>
<evidence type="ECO:0000256" key="4">
    <source>
        <dbReference type="ARBA" id="ARBA00022807"/>
    </source>
</evidence>
<dbReference type="Proteomes" id="UP001614394">
    <property type="component" value="Unassembled WGS sequence"/>
</dbReference>
<evidence type="ECO:0000313" key="8">
    <source>
        <dbReference type="EMBL" id="MFI9101110.1"/>
    </source>
</evidence>
<keyword evidence="6" id="KW-0732">Signal</keyword>
<evidence type="ECO:0000259" key="7">
    <source>
        <dbReference type="PROSITE" id="PS51935"/>
    </source>
</evidence>
<evidence type="ECO:0000256" key="2">
    <source>
        <dbReference type="ARBA" id="ARBA00022670"/>
    </source>
</evidence>
<dbReference type="PANTHER" id="PTHR47359:SF3">
    <property type="entry name" value="NLP_P60 DOMAIN-CONTAINING PROTEIN-RELATED"/>
    <property type="match status" value="1"/>
</dbReference>
<dbReference type="InterPro" id="IPR000064">
    <property type="entry name" value="NLP_P60_dom"/>
</dbReference>
<protein>
    <submittedName>
        <fullName evidence="8">C40 family peptidase</fullName>
    </submittedName>
</protein>
<gene>
    <name evidence="8" type="ORF">ACIGXA_11350</name>
</gene>
<comment type="similarity">
    <text evidence="1">Belongs to the peptidase C40 family.</text>
</comment>
<dbReference type="InterPro" id="IPR038765">
    <property type="entry name" value="Papain-like_cys_pep_sf"/>
</dbReference>
<dbReference type="SUPFAM" id="SSF54001">
    <property type="entry name" value="Cysteine proteinases"/>
    <property type="match status" value="1"/>
</dbReference>
<feature type="signal peptide" evidence="6">
    <location>
        <begin position="1"/>
        <end position="37"/>
    </location>
</feature>
<keyword evidence="9" id="KW-1185">Reference proteome</keyword>
<dbReference type="InterPro" id="IPR051794">
    <property type="entry name" value="PG_Endopeptidase_C40"/>
</dbReference>
<evidence type="ECO:0000256" key="1">
    <source>
        <dbReference type="ARBA" id="ARBA00007074"/>
    </source>
</evidence>
<feature type="domain" description="NlpC/P60" evidence="7">
    <location>
        <begin position="66"/>
        <end position="221"/>
    </location>
</feature>
<reference evidence="8 9" key="1">
    <citation type="submission" date="2024-10" db="EMBL/GenBank/DDBJ databases">
        <title>The Natural Products Discovery Center: Release of the First 8490 Sequenced Strains for Exploring Actinobacteria Biosynthetic Diversity.</title>
        <authorList>
            <person name="Kalkreuter E."/>
            <person name="Kautsar S.A."/>
            <person name="Yang D."/>
            <person name="Bader C.D."/>
            <person name="Teijaro C.N."/>
            <person name="Fluegel L."/>
            <person name="Davis C.M."/>
            <person name="Simpson J.R."/>
            <person name="Lauterbach L."/>
            <person name="Steele A.D."/>
            <person name="Gui C."/>
            <person name="Meng S."/>
            <person name="Li G."/>
            <person name="Viehrig K."/>
            <person name="Ye F."/>
            <person name="Su P."/>
            <person name="Kiefer A.F."/>
            <person name="Nichols A."/>
            <person name="Cepeda A.J."/>
            <person name="Yan W."/>
            <person name="Fan B."/>
            <person name="Jiang Y."/>
            <person name="Adhikari A."/>
            <person name="Zheng C.-J."/>
            <person name="Schuster L."/>
            <person name="Cowan T.M."/>
            <person name="Smanski M.J."/>
            <person name="Chevrette M.G."/>
            <person name="De Carvalho L.P.S."/>
            <person name="Shen B."/>
        </authorList>
    </citation>
    <scope>NUCLEOTIDE SEQUENCE [LARGE SCALE GENOMIC DNA]</scope>
    <source>
        <strain evidence="8 9">NPDC053399</strain>
    </source>
</reference>
<accession>A0ABW8C3V1</accession>
<dbReference type="Gene3D" id="3.90.1720.10">
    <property type="entry name" value="endopeptidase domain like (from Nostoc punctiforme)"/>
    <property type="match status" value="1"/>
</dbReference>
<keyword evidence="3" id="KW-0378">Hydrolase</keyword>
<proteinExistence type="inferred from homology"/>
<keyword evidence="2" id="KW-0645">Protease</keyword>
<keyword evidence="4" id="KW-0788">Thiol protease</keyword>
<name>A0ABW8C3V1_9ACTN</name>
<evidence type="ECO:0000256" key="5">
    <source>
        <dbReference type="SAM" id="MobiDB-lite"/>
    </source>
</evidence>
<dbReference type="PROSITE" id="PS51935">
    <property type="entry name" value="NLPC_P60"/>
    <property type="match status" value="1"/>
</dbReference>
<dbReference type="PANTHER" id="PTHR47359">
    <property type="entry name" value="PEPTIDOGLYCAN DL-ENDOPEPTIDASE CWLO"/>
    <property type="match status" value="1"/>
</dbReference>
<feature type="chain" id="PRO_5045184218" evidence="6">
    <location>
        <begin position="38"/>
        <end position="303"/>
    </location>
</feature>
<evidence type="ECO:0000256" key="3">
    <source>
        <dbReference type="ARBA" id="ARBA00022801"/>
    </source>
</evidence>
<organism evidence="8 9">
    <name type="scientific">Streptomyces fildesensis</name>
    <dbReference type="NCBI Taxonomy" id="375757"/>
    <lineage>
        <taxon>Bacteria</taxon>
        <taxon>Bacillati</taxon>
        <taxon>Actinomycetota</taxon>
        <taxon>Actinomycetes</taxon>
        <taxon>Kitasatosporales</taxon>
        <taxon>Streptomycetaceae</taxon>
        <taxon>Streptomyces</taxon>
    </lineage>
</organism>
<dbReference type="Pfam" id="PF00877">
    <property type="entry name" value="NLPC_P60"/>
    <property type="match status" value="1"/>
</dbReference>
<evidence type="ECO:0000256" key="6">
    <source>
        <dbReference type="SAM" id="SignalP"/>
    </source>
</evidence>